<feature type="region of interest" description="Disordered" evidence="6">
    <location>
        <begin position="89"/>
        <end position="110"/>
    </location>
</feature>
<organism evidence="7 8">
    <name type="scientific">Teichococcus coralli</name>
    <dbReference type="NCBI Taxonomy" id="2545983"/>
    <lineage>
        <taxon>Bacteria</taxon>
        <taxon>Pseudomonadati</taxon>
        <taxon>Pseudomonadota</taxon>
        <taxon>Alphaproteobacteria</taxon>
        <taxon>Acetobacterales</taxon>
        <taxon>Roseomonadaceae</taxon>
        <taxon>Roseomonas</taxon>
    </lineage>
</organism>
<dbReference type="Proteomes" id="UP000460715">
    <property type="component" value="Unassembled WGS sequence"/>
</dbReference>
<dbReference type="GO" id="GO:0015888">
    <property type="term" value="P:thiamine transport"/>
    <property type="evidence" value="ECO:0007669"/>
    <property type="project" value="TreeGrafter"/>
</dbReference>
<dbReference type="PANTHER" id="PTHR30006">
    <property type="entry name" value="THIAMINE-BINDING PERIPLASMIC PROTEIN-RELATED"/>
    <property type="match status" value="1"/>
</dbReference>
<keyword evidence="4" id="KW-0732">Signal</keyword>
<dbReference type="SUPFAM" id="SSF53850">
    <property type="entry name" value="Periplasmic binding protein-like II"/>
    <property type="match status" value="1"/>
</dbReference>
<dbReference type="CDD" id="cd13589">
    <property type="entry name" value="PBP2_polyamine_RpCGA009"/>
    <property type="match status" value="1"/>
</dbReference>
<keyword evidence="8" id="KW-1185">Reference proteome</keyword>
<evidence type="ECO:0000256" key="5">
    <source>
        <dbReference type="ARBA" id="ARBA00022764"/>
    </source>
</evidence>
<proteinExistence type="inferred from homology"/>
<evidence type="ECO:0000256" key="4">
    <source>
        <dbReference type="ARBA" id="ARBA00022729"/>
    </source>
</evidence>
<dbReference type="Gene3D" id="3.40.190.10">
    <property type="entry name" value="Periplasmic binding protein-like II"/>
    <property type="match status" value="2"/>
</dbReference>
<evidence type="ECO:0000313" key="8">
    <source>
        <dbReference type="Proteomes" id="UP000460715"/>
    </source>
</evidence>
<dbReference type="InterPro" id="IPR006059">
    <property type="entry name" value="SBP"/>
</dbReference>
<keyword evidence="3" id="KW-0813">Transport</keyword>
<protein>
    <submittedName>
        <fullName evidence="7">ABC transporter substrate-binding protein</fullName>
    </submittedName>
</protein>
<dbReference type="GO" id="GO:0030976">
    <property type="term" value="F:thiamine pyrophosphate binding"/>
    <property type="evidence" value="ECO:0007669"/>
    <property type="project" value="TreeGrafter"/>
</dbReference>
<dbReference type="EMBL" id="SNVJ01000012">
    <property type="protein sequence ID" value="MXP64501.1"/>
    <property type="molecule type" value="Genomic_DNA"/>
</dbReference>
<comment type="caution">
    <text evidence="7">The sequence shown here is derived from an EMBL/GenBank/DDBJ whole genome shotgun (WGS) entry which is preliminary data.</text>
</comment>
<accession>A0A845BBG5</accession>
<dbReference type="PANTHER" id="PTHR30006:SF3">
    <property type="entry name" value="THIAMINE-BINDING PERIPLASMIC PROTEIN"/>
    <property type="match status" value="1"/>
</dbReference>
<evidence type="ECO:0000256" key="3">
    <source>
        <dbReference type="ARBA" id="ARBA00022448"/>
    </source>
</evidence>
<dbReference type="GO" id="GO:0030288">
    <property type="term" value="C:outer membrane-bounded periplasmic space"/>
    <property type="evidence" value="ECO:0007669"/>
    <property type="project" value="TreeGrafter"/>
</dbReference>
<name>A0A845BBG5_9PROT</name>
<dbReference type="GO" id="GO:0030975">
    <property type="term" value="F:thiamine binding"/>
    <property type="evidence" value="ECO:0007669"/>
    <property type="project" value="TreeGrafter"/>
</dbReference>
<dbReference type="AlphaFoldDB" id="A0A845BBG5"/>
<reference evidence="7 8" key="1">
    <citation type="submission" date="2019-03" db="EMBL/GenBank/DDBJ databases">
        <title>Roseomonas sp. a novel Roseomonas species isolated from Sea whip Gorgonian.</title>
        <authorList>
            <person name="Li F."/>
            <person name="Pan X."/>
            <person name="Huang S."/>
            <person name="Li Z."/>
            <person name="Meng B."/>
        </authorList>
    </citation>
    <scope>NUCLEOTIDE SEQUENCE [LARGE SCALE GENOMIC DNA]</scope>
    <source>
        <strain evidence="7 8">M0104</strain>
    </source>
</reference>
<comment type="subcellular location">
    <subcellularLocation>
        <location evidence="1">Periplasm</location>
    </subcellularLocation>
</comment>
<gene>
    <name evidence="7" type="ORF">E0493_14210</name>
</gene>
<sequence length="507" mass="55811">MKSQRRARGFPDMPGGLVQRHRFGQRRRFGMARPFRRQAMEPGEKEFSPGPPLLSFLSVWCAGGAGIRPGCDNPGDCWRADHRLRHRLGRDRKLTEKRRGSGRVPSPGLSSLPWHGSCLASGLTAPQRRAARGGQVRMTQTFQQDCVELLQQQHQRGRISRRAMLWGLAALGAAPALRRPAAAAQGKQELVLVNWGGIAMKGFDEAYGKPFMAENPGWTVVQDSSGPSAGRIRSMVESGHVTWDLCDSSAASATLLSGMNLLTPVDYGVVRKENVIGPAFAVEYGAAPYSFSNVLAYDSSKFPTPPTGWKDFFDLKRFPGTRLIRRDARTSLDIATVSLGADPKAMYPLDVGKALKRIGDIKGNAVYWNNGSESEQYLRTGEAVMGCIWHTRASVLERETQGRIKFIWDQGMLQAGIMVIPKNNPGGAAAQRLLASMLAHPEPQVALLKLMGNGPTNPRAAEMVPPELRRLNPTDPANVAKQFYLDETWWGKNYQDANAEYLDFITG</sequence>
<evidence type="ECO:0000256" key="1">
    <source>
        <dbReference type="ARBA" id="ARBA00004418"/>
    </source>
</evidence>
<evidence type="ECO:0000313" key="7">
    <source>
        <dbReference type="EMBL" id="MXP64501.1"/>
    </source>
</evidence>
<comment type="similarity">
    <text evidence="2">Belongs to the bacterial solute-binding protein 1 family.</text>
</comment>
<dbReference type="Pfam" id="PF13416">
    <property type="entry name" value="SBP_bac_8"/>
    <property type="match status" value="1"/>
</dbReference>
<keyword evidence="5" id="KW-0574">Periplasm</keyword>
<evidence type="ECO:0000256" key="6">
    <source>
        <dbReference type="SAM" id="MobiDB-lite"/>
    </source>
</evidence>
<evidence type="ECO:0000256" key="2">
    <source>
        <dbReference type="ARBA" id="ARBA00008520"/>
    </source>
</evidence>